<reference evidence="3" key="1">
    <citation type="submission" date="2021-06" db="EMBL/GenBank/DDBJ databases">
        <authorList>
            <person name="Kallberg Y."/>
            <person name="Tangrot J."/>
            <person name="Rosling A."/>
        </authorList>
    </citation>
    <scope>NUCLEOTIDE SEQUENCE</scope>
    <source>
        <strain evidence="3">FL130A</strain>
    </source>
</reference>
<keyword evidence="4" id="KW-1185">Reference proteome</keyword>
<evidence type="ECO:0000313" key="3">
    <source>
        <dbReference type="EMBL" id="CAG8552124.1"/>
    </source>
</evidence>
<feature type="compositionally biased region" description="Low complexity" evidence="1">
    <location>
        <begin position="15"/>
        <end position="54"/>
    </location>
</feature>
<keyword evidence="2" id="KW-0812">Transmembrane</keyword>
<feature type="region of interest" description="Disordered" evidence="1">
    <location>
        <begin position="1"/>
        <end position="54"/>
    </location>
</feature>
<organism evidence="3 4">
    <name type="scientific">Ambispora leptoticha</name>
    <dbReference type="NCBI Taxonomy" id="144679"/>
    <lineage>
        <taxon>Eukaryota</taxon>
        <taxon>Fungi</taxon>
        <taxon>Fungi incertae sedis</taxon>
        <taxon>Mucoromycota</taxon>
        <taxon>Glomeromycotina</taxon>
        <taxon>Glomeromycetes</taxon>
        <taxon>Archaeosporales</taxon>
        <taxon>Ambisporaceae</taxon>
        <taxon>Ambispora</taxon>
    </lineage>
</organism>
<evidence type="ECO:0000313" key="4">
    <source>
        <dbReference type="Proteomes" id="UP000789508"/>
    </source>
</evidence>
<feature type="transmembrane region" description="Helical" evidence="2">
    <location>
        <begin position="269"/>
        <end position="289"/>
    </location>
</feature>
<feature type="region of interest" description="Disordered" evidence="1">
    <location>
        <begin position="388"/>
        <end position="413"/>
    </location>
</feature>
<feature type="region of interest" description="Disordered" evidence="1">
    <location>
        <begin position="238"/>
        <end position="263"/>
    </location>
</feature>
<dbReference type="EMBL" id="CAJVPS010001844">
    <property type="protein sequence ID" value="CAG8552124.1"/>
    <property type="molecule type" value="Genomic_DNA"/>
</dbReference>
<keyword evidence="2" id="KW-1133">Transmembrane helix</keyword>
<feature type="region of interest" description="Disordered" evidence="1">
    <location>
        <begin position="489"/>
        <end position="540"/>
    </location>
</feature>
<protein>
    <submittedName>
        <fullName evidence="3">8700_t:CDS:1</fullName>
    </submittedName>
</protein>
<feature type="compositionally biased region" description="Low complexity" evidence="1">
    <location>
        <begin position="401"/>
        <end position="411"/>
    </location>
</feature>
<feature type="compositionally biased region" description="Low complexity" evidence="1">
    <location>
        <begin position="252"/>
        <end position="263"/>
    </location>
</feature>
<feature type="compositionally biased region" description="Polar residues" evidence="1">
    <location>
        <begin position="1"/>
        <end position="11"/>
    </location>
</feature>
<evidence type="ECO:0000256" key="1">
    <source>
        <dbReference type="SAM" id="MobiDB-lite"/>
    </source>
</evidence>
<comment type="caution">
    <text evidence="3">The sequence shown here is derived from an EMBL/GenBank/DDBJ whole genome shotgun (WGS) entry which is preliminary data.</text>
</comment>
<name>A0A9N9FRY3_9GLOM</name>
<proteinExistence type="predicted"/>
<gene>
    <name evidence="3" type="ORF">ALEPTO_LOCUS5926</name>
</gene>
<dbReference type="Proteomes" id="UP000789508">
    <property type="component" value="Unassembled WGS sequence"/>
</dbReference>
<feature type="compositionally biased region" description="Low complexity" evidence="1">
    <location>
        <begin position="498"/>
        <end position="511"/>
    </location>
</feature>
<evidence type="ECO:0000256" key="2">
    <source>
        <dbReference type="SAM" id="Phobius"/>
    </source>
</evidence>
<dbReference type="OrthoDB" id="2438462at2759"/>
<keyword evidence="2" id="KW-0472">Membrane</keyword>
<sequence length="540" mass="57562">MTSYEGATTQDPTKESTTVTETSSSITPSSTTSTSTTPSSTTSSSTTPSSTTPSSADYINAALNRKSCGYKGPICGDDQSCYIIPPRNLTCQNSSNSSSPSWKLNATTFPPIEYAGPLFADSVGKQCEILPSIEGEAGEFVKCYYNLLMNIGSCLDDFQSTRLYCNASTQTCYNKLDSGAECVSSNQCKSEECTGSNLGSDLELLDIQDSNVTTTCVNSPSSSSSAFSILTGNGRKPNASYKQTFPDEKSVNTSGSNNGDGSTTNNGQVAVIAACVLIMVISVMLIIYARRIFKRQMLEDLETTGLEIDDNHNGEHGNNNGTVPISSMGLRIRRGASILLNHDSIRRSNSITTLPPYQTVEEQPSPSIMTSITNWLMPPGELPPPYEAIDSSHRDSHHHVSNNNTDNINNGNDDRTPSVFVDDNALTHETELTAPSIQEVRQGVMFIERAASPALSVTPSQHSTLSGISVFLSPPQSPPFPPPDVLILGGEEDKFDGENGNVGNDAGVNDELIAPSKHGSSDSNASSNEEEYGETVGLNS</sequence>
<dbReference type="AlphaFoldDB" id="A0A9N9FRY3"/>
<accession>A0A9N9FRY3</accession>